<dbReference type="Proteomes" id="UP001152562">
    <property type="component" value="Unassembled WGS sequence"/>
</dbReference>
<feature type="region of interest" description="Disordered" evidence="1">
    <location>
        <begin position="77"/>
        <end position="107"/>
    </location>
</feature>
<reference evidence="2" key="1">
    <citation type="submission" date="2022-05" db="EMBL/GenBank/DDBJ databases">
        <authorList>
            <person name="Okamura Y."/>
        </authorList>
    </citation>
    <scope>NUCLEOTIDE SEQUENCE</scope>
</reference>
<feature type="compositionally biased region" description="Basic and acidic residues" evidence="1">
    <location>
        <begin position="78"/>
        <end position="99"/>
    </location>
</feature>
<sequence length="107" mass="11371">MVSGPTGRDVCMSGEGGGRGGGVEIGGIFLLTVSRGTVLATKLSLPIDVALPLNMFIKSPIDPPPLDPVLHRSLSKSVRLDPRRTRNRDPLKRLNDRSLRTSASLAA</sequence>
<gene>
    <name evidence="2" type="ORF">PIBRA_LOCUS3894</name>
</gene>
<accession>A0A9P0X986</accession>
<dbReference type="AlphaFoldDB" id="A0A9P0X986"/>
<protein>
    <submittedName>
        <fullName evidence="2">Uncharacterized protein</fullName>
    </submittedName>
</protein>
<evidence type="ECO:0000256" key="1">
    <source>
        <dbReference type="SAM" id="MobiDB-lite"/>
    </source>
</evidence>
<keyword evidence="3" id="KW-1185">Reference proteome</keyword>
<proteinExistence type="predicted"/>
<evidence type="ECO:0000313" key="3">
    <source>
        <dbReference type="Proteomes" id="UP001152562"/>
    </source>
</evidence>
<dbReference type="EMBL" id="CALOZG010000004">
    <property type="protein sequence ID" value="CAH4021614.1"/>
    <property type="molecule type" value="Genomic_DNA"/>
</dbReference>
<evidence type="ECO:0000313" key="2">
    <source>
        <dbReference type="EMBL" id="CAH4021614.1"/>
    </source>
</evidence>
<name>A0A9P0X986_PIEBR</name>
<organism evidence="2 3">
    <name type="scientific">Pieris brassicae</name>
    <name type="common">White butterfly</name>
    <name type="synonym">Large white butterfly</name>
    <dbReference type="NCBI Taxonomy" id="7116"/>
    <lineage>
        <taxon>Eukaryota</taxon>
        <taxon>Metazoa</taxon>
        <taxon>Ecdysozoa</taxon>
        <taxon>Arthropoda</taxon>
        <taxon>Hexapoda</taxon>
        <taxon>Insecta</taxon>
        <taxon>Pterygota</taxon>
        <taxon>Neoptera</taxon>
        <taxon>Endopterygota</taxon>
        <taxon>Lepidoptera</taxon>
        <taxon>Glossata</taxon>
        <taxon>Ditrysia</taxon>
        <taxon>Papilionoidea</taxon>
        <taxon>Pieridae</taxon>
        <taxon>Pierinae</taxon>
        <taxon>Pieris</taxon>
    </lineage>
</organism>
<comment type="caution">
    <text evidence="2">The sequence shown here is derived from an EMBL/GenBank/DDBJ whole genome shotgun (WGS) entry which is preliminary data.</text>
</comment>